<dbReference type="InterPro" id="IPR013222">
    <property type="entry name" value="Glyco_hyd_98_carb-bd"/>
</dbReference>
<feature type="transmembrane region" description="Helical" evidence="2">
    <location>
        <begin position="310"/>
        <end position="332"/>
    </location>
</feature>
<dbReference type="Proteomes" id="UP001595868">
    <property type="component" value="Unassembled WGS sequence"/>
</dbReference>
<dbReference type="Gene3D" id="2.60.120.1060">
    <property type="entry name" value="NPCBM/NEW2 domain"/>
    <property type="match status" value="1"/>
</dbReference>
<reference evidence="5" key="1">
    <citation type="journal article" date="2019" name="Int. J. Syst. Evol. Microbiol.">
        <title>The Global Catalogue of Microorganisms (GCM) 10K type strain sequencing project: providing services to taxonomists for standard genome sequencing and annotation.</title>
        <authorList>
            <consortium name="The Broad Institute Genomics Platform"/>
            <consortium name="The Broad Institute Genome Sequencing Center for Infectious Disease"/>
            <person name="Wu L."/>
            <person name="Ma J."/>
        </authorList>
    </citation>
    <scope>NUCLEOTIDE SEQUENCE [LARGE SCALE GENOMIC DNA]</scope>
    <source>
        <strain evidence="5">2902at01</strain>
    </source>
</reference>
<dbReference type="RefSeq" id="WP_377549010.1">
    <property type="nucleotide sequence ID" value="NZ_JBHSBN010000016.1"/>
</dbReference>
<evidence type="ECO:0000256" key="2">
    <source>
        <dbReference type="SAM" id="Phobius"/>
    </source>
</evidence>
<feature type="transmembrane region" description="Helical" evidence="2">
    <location>
        <begin position="415"/>
        <end position="435"/>
    </location>
</feature>
<sequence length="592" mass="63624">MSVVAPGSPVVASTDSVPPVDPATPATATAGVATKPRDRDRYLDMWRALALVRVVAYHVFGWIWLTVLFPAMGLMFALAGSLMASSLDRAGSRSVGRRLRRLLPPLWAFGAVALTVLFVTGWGPAPSARLGWGELAWWAFPARTPPVGSQHWAWAYNSVLWYIVTYLWLVVLSPALLALFRRWPWPTLIAGLALPALFLFQVVQVGGYFNEQATNVSTYVGLWMLGFAHHDGLLRRIPARRYAGMVGALAVTGAVWVVISALAHGSYDLNRIPVGNTLWSAAFVATVLRFRPRLDWIGRVRPLARIIELLNARAVTVYLWHLPLAMILSSLLAPVTINSFTAQVAIRLTGVWLLTAAAVALFGWVEDLAARRTPALLPPSAEPPRVAAKRAAGPVAGSTTVGEVAPTLRRPVNRWHLGMVTLVVTLAFSLAYTAVHVSPSSATTQSQGRQPQHEVAHYVSDLLLVLDDASAPGLPDRSTAIEPGTVSVNGESYPHAVVAPTPNRLRVHPPAGCDRLRAVAGIGDTDSERIRVTFAVRVDGVTVYDSGPLRTTDAPANVDVELPGASTVDLISVSARGTASAIWADARFVCAA</sequence>
<dbReference type="GO" id="GO:0016746">
    <property type="term" value="F:acyltransferase activity"/>
    <property type="evidence" value="ECO:0007669"/>
    <property type="project" value="UniProtKB-KW"/>
</dbReference>
<feature type="transmembrane region" description="Helical" evidence="2">
    <location>
        <begin position="216"/>
        <end position="234"/>
    </location>
</feature>
<proteinExistence type="predicted"/>
<keyword evidence="5" id="KW-1185">Reference proteome</keyword>
<feature type="transmembrane region" description="Helical" evidence="2">
    <location>
        <begin position="344"/>
        <end position="365"/>
    </location>
</feature>
<feature type="domain" description="Glycosyl hydrolase family 98 putative carbohydrate-binding module" evidence="3">
    <location>
        <begin position="453"/>
        <end position="590"/>
    </location>
</feature>
<protein>
    <submittedName>
        <fullName evidence="4">Acyltransferase family protein</fullName>
    </submittedName>
</protein>
<dbReference type="InterPro" id="IPR002656">
    <property type="entry name" value="Acyl_transf_3_dom"/>
</dbReference>
<dbReference type="EMBL" id="JBHSBN010000016">
    <property type="protein sequence ID" value="MFC4108563.1"/>
    <property type="molecule type" value="Genomic_DNA"/>
</dbReference>
<feature type="transmembrane region" description="Helical" evidence="2">
    <location>
        <begin position="71"/>
        <end position="90"/>
    </location>
</feature>
<dbReference type="SUPFAM" id="SSF49785">
    <property type="entry name" value="Galactose-binding domain-like"/>
    <property type="match status" value="1"/>
</dbReference>
<feature type="transmembrane region" description="Helical" evidence="2">
    <location>
        <begin position="187"/>
        <end position="210"/>
    </location>
</feature>
<dbReference type="InterPro" id="IPR038637">
    <property type="entry name" value="NPCBM_sf"/>
</dbReference>
<dbReference type="Pfam" id="PF08305">
    <property type="entry name" value="NPCBM"/>
    <property type="match status" value="1"/>
</dbReference>
<keyword evidence="2" id="KW-0472">Membrane</keyword>
<evidence type="ECO:0000256" key="1">
    <source>
        <dbReference type="SAM" id="MobiDB-lite"/>
    </source>
</evidence>
<feature type="transmembrane region" description="Helical" evidence="2">
    <location>
        <begin position="272"/>
        <end position="290"/>
    </location>
</feature>
<keyword evidence="4" id="KW-0808">Transferase</keyword>
<feature type="transmembrane region" description="Helical" evidence="2">
    <location>
        <begin position="102"/>
        <end position="122"/>
    </location>
</feature>
<feature type="transmembrane region" description="Helical" evidence="2">
    <location>
        <begin position="159"/>
        <end position="180"/>
    </location>
</feature>
<name>A0ABV8KR20_9ACTN</name>
<organism evidence="4 5">
    <name type="scientific">Micromonospora zhanjiangensis</name>
    <dbReference type="NCBI Taxonomy" id="1522057"/>
    <lineage>
        <taxon>Bacteria</taxon>
        <taxon>Bacillati</taxon>
        <taxon>Actinomycetota</taxon>
        <taxon>Actinomycetes</taxon>
        <taxon>Micromonosporales</taxon>
        <taxon>Micromonosporaceae</taxon>
        <taxon>Micromonospora</taxon>
    </lineage>
</organism>
<dbReference type="Pfam" id="PF01757">
    <property type="entry name" value="Acyl_transf_3"/>
    <property type="match status" value="1"/>
</dbReference>
<feature type="region of interest" description="Disordered" evidence="1">
    <location>
        <begin position="1"/>
        <end position="31"/>
    </location>
</feature>
<accession>A0ABV8KR20</accession>
<dbReference type="SMART" id="SM00776">
    <property type="entry name" value="NPCBM"/>
    <property type="match status" value="1"/>
</dbReference>
<keyword evidence="4" id="KW-0012">Acyltransferase</keyword>
<comment type="caution">
    <text evidence="4">The sequence shown here is derived from an EMBL/GenBank/DDBJ whole genome shotgun (WGS) entry which is preliminary data.</text>
</comment>
<keyword evidence="2" id="KW-0812">Transmembrane</keyword>
<feature type="transmembrane region" description="Helical" evidence="2">
    <location>
        <begin position="246"/>
        <end position="266"/>
    </location>
</feature>
<evidence type="ECO:0000313" key="5">
    <source>
        <dbReference type="Proteomes" id="UP001595868"/>
    </source>
</evidence>
<dbReference type="InterPro" id="IPR008979">
    <property type="entry name" value="Galactose-bd-like_sf"/>
</dbReference>
<evidence type="ECO:0000259" key="3">
    <source>
        <dbReference type="SMART" id="SM00776"/>
    </source>
</evidence>
<evidence type="ECO:0000313" key="4">
    <source>
        <dbReference type="EMBL" id="MFC4108563.1"/>
    </source>
</evidence>
<keyword evidence="2" id="KW-1133">Transmembrane helix</keyword>
<gene>
    <name evidence="4" type="ORF">ACFOX0_21840</name>
</gene>